<sequence length="219" mass="24688">MSDRGLVDRPMPSSFDEDEEFRNESGMDKIIRRVKKEPLVPVGMVLTVGAFVQAYRAMRKGDHHRVQKMFRARVAFQALTVIAMVGGGMYYQADRHREREFWKRQRAEEAEEKKQRWLRELEIRDEEEKALQASLDKRRKRAAERRAGAAAEQKGGPEAESQLERASAETKGSAQAEGASGMPTEVVGQAQVGDEFVQLEKKQGTSFLGLGNWFGGGSK</sequence>
<dbReference type="PROSITE" id="PS51503">
    <property type="entry name" value="HIG1"/>
    <property type="match status" value="1"/>
</dbReference>
<dbReference type="GO" id="GO:0031966">
    <property type="term" value="C:mitochondrial membrane"/>
    <property type="evidence" value="ECO:0007669"/>
    <property type="project" value="UniProtKB-SubCell"/>
</dbReference>
<feature type="domain" description="HIG1" evidence="11">
    <location>
        <begin position="11"/>
        <end position="102"/>
    </location>
</feature>
<dbReference type="PANTHER" id="PTHR12297:SF3">
    <property type="entry name" value="HIG1 DOMAIN FAMILY MEMBER 1A"/>
    <property type="match status" value="1"/>
</dbReference>
<organism evidence="12 13">
    <name type="scientific">Coniochaeta pulveracea</name>
    <dbReference type="NCBI Taxonomy" id="177199"/>
    <lineage>
        <taxon>Eukaryota</taxon>
        <taxon>Fungi</taxon>
        <taxon>Dikarya</taxon>
        <taxon>Ascomycota</taxon>
        <taxon>Pezizomycotina</taxon>
        <taxon>Sordariomycetes</taxon>
        <taxon>Sordariomycetidae</taxon>
        <taxon>Coniochaetales</taxon>
        <taxon>Coniochaetaceae</taxon>
        <taxon>Coniochaeta</taxon>
    </lineage>
</organism>
<evidence type="ECO:0000256" key="5">
    <source>
        <dbReference type="ARBA" id="ARBA00022692"/>
    </source>
</evidence>
<comment type="similarity">
    <text evidence="3">Belongs to the RCF1 family.</text>
</comment>
<dbReference type="InterPro" id="IPR050355">
    <property type="entry name" value="RCF1"/>
</dbReference>
<comment type="caution">
    <text evidence="12">The sequence shown here is derived from an EMBL/GenBank/DDBJ whole genome shotgun (WGS) entry which is preliminary data.</text>
</comment>
<evidence type="ECO:0000313" key="13">
    <source>
        <dbReference type="Proteomes" id="UP000275385"/>
    </source>
</evidence>
<proteinExistence type="inferred from homology"/>
<dbReference type="GO" id="GO:0097250">
    <property type="term" value="P:mitochondrial respirasome assembly"/>
    <property type="evidence" value="ECO:0007669"/>
    <property type="project" value="TreeGrafter"/>
</dbReference>
<reference evidence="12 13" key="1">
    <citation type="submission" date="2018-08" db="EMBL/GenBank/DDBJ databases">
        <title>Draft genome of the lignicolous fungus Coniochaeta pulveracea.</title>
        <authorList>
            <person name="Borstlap C.J."/>
            <person name="De Witt R.N."/>
            <person name="Botha A."/>
            <person name="Volschenk H."/>
        </authorList>
    </citation>
    <scope>NUCLEOTIDE SEQUENCE [LARGE SCALE GENOMIC DNA]</scope>
    <source>
        <strain evidence="12 13">CAB683</strain>
    </source>
</reference>
<dbReference type="Gene3D" id="6.10.140.1320">
    <property type="match status" value="1"/>
</dbReference>
<evidence type="ECO:0000256" key="10">
    <source>
        <dbReference type="SAM" id="Phobius"/>
    </source>
</evidence>
<evidence type="ECO:0000256" key="4">
    <source>
        <dbReference type="ARBA" id="ARBA00011565"/>
    </source>
</evidence>
<dbReference type="PANTHER" id="PTHR12297">
    <property type="entry name" value="HYPOXIA-INDUCBILE GENE 1 HIG1 -RELATED"/>
    <property type="match status" value="1"/>
</dbReference>
<keyword evidence="8 10" id="KW-0472">Membrane</keyword>
<dbReference type="InterPro" id="IPR007667">
    <property type="entry name" value="Hypoxia_induced_domain"/>
</dbReference>
<protein>
    <submittedName>
        <fullName evidence="12">Respiratory supercomplex factor 1, mitochondrial</fullName>
    </submittedName>
</protein>
<evidence type="ECO:0000259" key="11">
    <source>
        <dbReference type="PROSITE" id="PS51503"/>
    </source>
</evidence>
<dbReference type="Pfam" id="PF04588">
    <property type="entry name" value="HIG_1_N"/>
    <property type="match status" value="1"/>
</dbReference>
<comment type="subcellular location">
    <subcellularLocation>
        <location evidence="2">Mitochondrion membrane</location>
    </subcellularLocation>
</comment>
<accession>A0A420YKS4</accession>
<keyword evidence="13" id="KW-1185">Reference proteome</keyword>
<evidence type="ECO:0000256" key="1">
    <source>
        <dbReference type="ARBA" id="ARBA00002584"/>
    </source>
</evidence>
<evidence type="ECO:0000256" key="7">
    <source>
        <dbReference type="ARBA" id="ARBA00023128"/>
    </source>
</evidence>
<feature type="transmembrane region" description="Helical" evidence="10">
    <location>
        <begin position="70"/>
        <end position="91"/>
    </location>
</feature>
<evidence type="ECO:0000313" key="12">
    <source>
        <dbReference type="EMBL" id="RKU48435.1"/>
    </source>
</evidence>
<dbReference type="OrthoDB" id="6604018at2759"/>
<name>A0A420YKS4_9PEZI</name>
<evidence type="ECO:0000256" key="9">
    <source>
        <dbReference type="SAM" id="MobiDB-lite"/>
    </source>
</evidence>
<feature type="region of interest" description="Disordered" evidence="9">
    <location>
        <begin position="135"/>
        <end position="187"/>
    </location>
</feature>
<comment type="subunit">
    <text evidence="4">Associates with the respiratory chain complex III/complex IV supercomplex.</text>
</comment>
<keyword evidence="6 10" id="KW-1133">Transmembrane helix</keyword>
<evidence type="ECO:0000256" key="8">
    <source>
        <dbReference type="ARBA" id="ARBA00023136"/>
    </source>
</evidence>
<dbReference type="Proteomes" id="UP000275385">
    <property type="component" value="Unassembled WGS sequence"/>
</dbReference>
<feature type="transmembrane region" description="Helical" evidence="10">
    <location>
        <begin position="39"/>
        <end position="58"/>
    </location>
</feature>
<dbReference type="STRING" id="177199.A0A420YKS4"/>
<gene>
    <name evidence="12" type="primary">RCF1</name>
    <name evidence="12" type="ORF">DL546_009626</name>
</gene>
<dbReference type="AlphaFoldDB" id="A0A420YKS4"/>
<comment type="function">
    <text evidence="1">Cytochrome c oxidase subunit which plays a role in assembly of respiratory supercomplexes.</text>
</comment>
<keyword evidence="5 10" id="KW-0812">Transmembrane</keyword>
<keyword evidence="7" id="KW-0496">Mitochondrion</keyword>
<evidence type="ECO:0000256" key="6">
    <source>
        <dbReference type="ARBA" id="ARBA00022989"/>
    </source>
</evidence>
<dbReference type="EMBL" id="QVQW01000005">
    <property type="protein sequence ID" value="RKU48435.1"/>
    <property type="molecule type" value="Genomic_DNA"/>
</dbReference>
<evidence type="ECO:0000256" key="2">
    <source>
        <dbReference type="ARBA" id="ARBA00004325"/>
    </source>
</evidence>
<evidence type="ECO:0000256" key="3">
    <source>
        <dbReference type="ARBA" id="ARBA00009366"/>
    </source>
</evidence>